<dbReference type="PROSITE" id="PS00034">
    <property type="entry name" value="PAIRED_1"/>
    <property type="match status" value="1"/>
</dbReference>
<evidence type="ECO:0000256" key="1">
    <source>
        <dbReference type="ARBA" id="ARBA00004123"/>
    </source>
</evidence>
<dbReference type="SMART" id="SM00351">
    <property type="entry name" value="PAX"/>
    <property type="match status" value="1"/>
</dbReference>
<evidence type="ECO:0000256" key="12">
    <source>
        <dbReference type="SAM" id="MobiDB-lite"/>
    </source>
</evidence>
<dbReference type="Proteomes" id="UP000267029">
    <property type="component" value="Unassembled WGS sequence"/>
</dbReference>
<dbReference type="FunFam" id="1.10.10.10:FF:000003">
    <property type="entry name" value="Paired box protein Pax-6"/>
    <property type="match status" value="1"/>
</dbReference>
<proteinExistence type="inferred from homology"/>
<dbReference type="Gene3D" id="1.10.10.10">
    <property type="entry name" value="Winged helix-like DNA-binding domain superfamily/Winged helix DNA-binding domain"/>
    <property type="match status" value="2"/>
</dbReference>
<dbReference type="PROSITE" id="PS50071">
    <property type="entry name" value="HOMEOBOX_2"/>
    <property type="match status" value="1"/>
</dbReference>
<dbReference type="PROSITE" id="PS00027">
    <property type="entry name" value="HOMEOBOX_1"/>
    <property type="match status" value="1"/>
</dbReference>
<evidence type="ECO:0000313" key="15">
    <source>
        <dbReference type="EMBL" id="VDD76199.1"/>
    </source>
</evidence>
<keyword evidence="4" id="KW-0563">Paired box</keyword>
<evidence type="ECO:0000256" key="2">
    <source>
        <dbReference type="ARBA" id="ARBA00005733"/>
    </source>
</evidence>
<dbReference type="GO" id="GO:0048513">
    <property type="term" value="P:animal organ development"/>
    <property type="evidence" value="ECO:0007669"/>
    <property type="project" value="UniProtKB-ARBA"/>
</dbReference>
<dbReference type="Pfam" id="PF00046">
    <property type="entry name" value="Homeodomain"/>
    <property type="match status" value="1"/>
</dbReference>
<organism evidence="15 16">
    <name type="scientific">Mesocestoides corti</name>
    <name type="common">Flatworm</name>
    <dbReference type="NCBI Taxonomy" id="53468"/>
    <lineage>
        <taxon>Eukaryota</taxon>
        <taxon>Metazoa</taxon>
        <taxon>Spiralia</taxon>
        <taxon>Lophotrochozoa</taxon>
        <taxon>Platyhelminthes</taxon>
        <taxon>Cestoda</taxon>
        <taxon>Eucestoda</taxon>
        <taxon>Cyclophyllidea</taxon>
        <taxon>Mesocestoididae</taxon>
        <taxon>Mesocestoides</taxon>
    </lineage>
</organism>
<dbReference type="FunFam" id="1.10.10.10:FF:000069">
    <property type="entry name" value="Paired box protein Pax-6"/>
    <property type="match status" value="1"/>
</dbReference>
<comment type="subcellular location">
    <subcellularLocation>
        <location evidence="1 10 11">Nucleus</location>
    </subcellularLocation>
</comment>
<dbReference type="CDD" id="cd00086">
    <property type="entry name" value="homeodomain"/>
    <property type="match status" value="1"/>
</dbReference>
<dbReference type="CDD" id="cd00131">
    <property type="entry name" value="PAX"/>
    <property type="match status" value="1"/>
</dbReference>
<dbReference type="OrthoDB" id="3225452at2759"/>
<evidence type="ECO:0000256" key="10">
    <source>
        <dbReference type="PROSITE-ProRule" id="PRU00108"/>
    </source>
</evidence>
<evidence type="ECO:0000256" key="11">
    <source>
        <dbReference type="RuleBase" id="RU000682"/>
    </source>
</evidence>
<dbReference type="InterPro" id="IPR001523">
    <property type="entry name" value="Paired_dom"/>
</dbReference>
<comment type="similarity">
    <text evidence="2">Belongs to the paired homeobox family.</text>
</comment>
<keyword evidence="6 10" id="KW-0238">DNA-binding</keyword>
<keyword evidence="16" id="KW-1185">Reference proteome</keyword>
<feature type="DNA-binding region" description="Homeobox" evidence="10">
    <location>
        <begin position="399"/>
        <end position="458"/>
    </location>
</feature>
<feature type="domain" description="Paired" evidence="14">
    <location>
        <begin position="92"/>
        <end position="218"/>
    </location>
</feature>
<dbReference type="InterPro" id="IPR043182">
    <property type="entry name" value="PAIRED_DNA-bd_dom"/>
</dbReference>
<evidence type="ECO:0000256" key="9">
    <source>
        <dbReference type="ARBA" id="ARBA00023242"/>
    </source>
</evidence>
<evidence type="ECO:0000259" key="14">
    <source>
        <dbReference type="PROSITE" id="PS51057"/>
    </source>
</evidence>
<evidence type="ECO:0000259" key="13">
    <source>
        <dbReference type="PROSITE" id="PS50071"/>
    </source>
</evidence>
<dbReference type="SMART" id="SM00389">
    <property type="entry name" value="HOX"/>
    <property type="match status" value="1"/>
</dbReference>
<sequence length="558" mass="62857">MLTFVDEMSNHSDVNADVSSKNWRRAFPPTPPPSPTPVHHHHRHLHLCIHIQHHHKHHHHHLQHNHYHTHNQHFHQRLRLHHQLHQLGSVVGHSGVNQLGGVFINGRPLPDSTRQRIIELAHSGARPCDISRILQVSNGCVSKILCRYYETGSIRPKTIGGSKPRVATDAVVVKIAAYKRECPSIFAWEIRDRLLQEGVCSETNIPSVSSINRVLRNLSTENVNNVKHRHFNYHTGDCHAIPAAATLTAAAAAAAAASTKSGLTQEPQVRLQDPLVTPHQHPPPRLHPHPASPPSSPHFPLSTWTGTWYQPAPPSTVIPPKFGDYHSGYSSAGVDYCPVICADPRTHHHHHQLQWQEKWTTTDCAKLVGSKGDICLTRQNYRGYPTDSPLATKDEATVQQRFRAAFSAEQIKELEREFKRSPYPDIVSRERLANDLRMAEARIQVWFANRRAKWRRDERCRLEGGATRSQSSTSSQAYRQPEASKSPALVIDSRRYDANGSVFPPLNECLYKSNGSGQLTNLQPANLTTLNRLFGPWSETHEVPLARSNDTSLDRPVF</sequence>
<dbReference type="AlphaFoldDB" id="A0A0R3U624"/>
<evidence type="ECO:0000256" key="6">
    <source>
        <dbReference type="ARBA" id="ARBA00023125"/>
    </source>
</evidence>
<dbReference type="SUPFAM" id="SSF46689">
    <property type="entry name" value="Homeodomain-like"/>
    <property type="match status" value="2"/>
</dbReference>
<dbReference type="InterPro" id="IPR017970">
    <property type="entry name" value="Homeobox_CS"/>
</dbReference>
<evidence type="ECO:0000256" key="4">
    <source>
        <dbReference type="ARBA" id="ARBA00022724"/>
    </source>
</evidence>
<evidence type="ECO:0000256" key="8">
    <source>
        <dbReference type="ARBA" id="ARBA00023163"/>
    </source>
</evidence>
<feature type="compositionally biased region" description="Low complexity" evidence="12">
    <location>
        <begin position="464"/>
        <end position="479"/>
    </location>
</feature>
<feature type="region of interest" description="Disordered" evidence="12">
    <location>
        <begin position="462"/>
        <end position="485"/>
    </location>
</feature>
<evidence type="ECO:0000313" key="16">
    <source>
        <dbReference type="Proteomes" id="UP000267029"/>
    </source>
</evidence>
<dbReference type="InterPro" id="IPR043565">
    <property type="entry name" value="PAX_fam"/>
</dbReference>
<dbReference type="PROSITE" id="PS51057">
    <property type="entry name" value="PAIRED_2"/>
    <property type="match status" value="1"/>
</dbReference>
<feature type="region of interest" description="Disordered" evidence="12">
    <location>
        <begin position="274"/>
        <end position="298"/>
    </location>
</feature>
<feature type="domain" description="Homeobox" evidence="13">
    <location>
        <begin position="397"/>
        <end position="457"/>
    </location>
</feature>
<keyword evidence="8" id="KW-0804">Transcription</keyword>
<dbReference type="PANTHER" id="PTHR45636:SF41">
    <property type="entry name" value="PAIRED BOX PROTEIN PAX-6-RELATED"/>
    <property type="match status" value="1"/>
</dbReference>
<dbReference type="Gene3D" id="1.10.10.60">
    <property type="entry name" value="Homeodomain-like"/>
    <property type="match status" value="1"/>
</dbReference>
<keyword evidence="5" id="KW-0805">Transcription regulation</keyword>
<dbReference type="PANTHER" id="PTHR45636">
    <property type="entry name" value="PAIRED BOX PROTEIN PAX-6-RELATED-RELATED"/>
    <property type="match status" value="1"/>
</dbReference>
<evidence type="ECO:0000256" key="5">
    <source>
        <dbReference type="ARBA" id="ARBA00023015"/>
    </source>
</evidence>
<dbReference type="InterPro" id="IPR036388">
    <property type="entry name" value="WH-like_DNA-bd_sf"/>
</dbReference>
<dbReference type="STRING" id="53468.A0A0R3U624"/>
<reference evidence="15 16" key="1">
    <citation type="submission" date="2018-10" db="EMBL/GenBank/DDBJ databases">
        <authorList>
            <consortium name="Pathogen Informatics"/>
        </authorList>
    </citation>
    <scope>NUCLEOTIDE SEQUENCE [LARGE SCALE GENOMIC DNA]</scope>
</reference>
<keyword evidence="9 10" id="KW-0539">Nucleus</keyword>
<dbReference type="InterPro" id="IPR001356">
    <property type="entry name" value="HD"/>
</dbReference>
<dbReference type="GO" id="GO:0000978">
    <property type="term" value="F:RNA polymerase II cis-regulatory region sequence-specific DNA binding"/>
    <property type="evidence" value="ECO:0007669"/>
    <property type="project" value="TreeGrafter"/>
</dbReference>
<evidence type="ECO:0000256" key="3">
    <source>
        <dbReference type="ARBA" id="ARBA00022473"/>
    </source>
</evidence>
<evidence type="ECO:0008006" key="17">
    <source>
        <dbReference type="Google" id="ProtNLM"/>
    </source>
</evidence>
<accession>A0A0R3U624</accession>
<dbReference type="Pfam" id="PF00292">
    <property type="entry name" value="PAX"/>
    <property type="match status" value="1"/>
</dbReference>
<evidence type="ECO:0000256" key="7">
    <source>
        <dbReference type="ARBA" id="ARBA00023155"/>
    </source>
</evidence>
<dbReference type="PRINTS" id="PR00027">
    <property type="entry name" value="PAIREDBOX"/>
</dbReference>
<dbReference type="EMBL" id="UXSR01000340">
    <property type="protein sequence ID" value="VDD76199.1"/>
    <property type="molecule type" value="Genomic_DNA"/>
</dbReference>
<protein>
    <recommendedName>
        <fullName evidence="17">Paired box protein Pax-6</fullName>
    </recommendedName>
</protein>
<dbReference type="GO" id="GO:0000981">
    <property type="term" value="F:DNA-binding transcription factor activity, RNA polymerase II-specific"/>
    <property type="evidence" value="ECO:0007669"/>
    <property type="project" value="InterPro"/>
</dbReference>
<keyword evidence="3" id="KW-0217">Developmental protein</keyword>
<dbReference type="InterPro" id="IPR009057">
    <property type="entry name" value="Homeodomain-like_sf"/>
</dbReference>
<name>A0A0R3U624_MESCO</name>
<keyword evidence="7 10" id="KW-0371">Homeobox</keyword>
<gene>
    <name evidence="15" type="ORF">MCOS_LOCUS2202</name>
</gene>
<dbReference type="GO" id="GO:0005634">
    <property type="term" value="C:nucleus"/>
    <property type="evidence" value="ECO:0007669"/>
    <property type="project" value="UniProtKB-SubCell"/>
</dbReference>